<dbReference type="Proteomes" id="UP000252255">
    <property type="component" value="Unassembled WGS sequence"/>
</dbReference>
<dbReference type="AlphaFoldDB" id="A0A367WM03"/>
<evidence type="ECO:0000313" key="2">
    <source>
        <dbReference type="Proteomes" id="UP000252255"/>
    </source>
</evidence>
<proteinExistence type="predicted"/>
<sequence>MNVLTATTPSELAVPRDDDKIRDIVDRLINLLDVEWRILDQAQYDLLPDITFEKNVLEEELHAELSLQRKAKAGMPHAGFIVDFEMVKTLREKLDRNNVRLKAKREACLKRIRAGWAATAADGSTSYNRRGDLRGKAKQKILSMKI</sequence>
<dbReference type="OrthoDB" id="7350752at2"/>
<protein>
    <recommendedName>
        <fullName evidence="3">Flagellar protein FlgN</fullName>
    </recommendedName>
</protein>
<accession>A0A367WM03</accession>
<dbReference type="RefSeq" id="WP_114100112.1">
    <property type="nucleotide sequence ID" value="NZ_JPWI01000021.1"/>
</dbReference>
<evidence type="ECO:0000313" key="1">
    <source>
        <dbReference type="EMBL" id="RCK41482.1"/>
    </source>
</evidence>
<dbReference type="EMBL" id="JPWI01000021">
    <property type="protein sequence ID" value="RCK41482.1"/>
    <property type="molecule type" value="Genomic_DNA"/>
</dbReference>
<evidence type="ECO:0008006" key="3">
    <source>
        <dbReference type="Google" id="ProtNLM"/>
    </source>
</evidence>
<gene>
    <name evidence="1" type="ORF">TH30_21970</name>
</gene>
<reference evidence="1 2" key="1">
    <citation type="submission" date="2014-07" db="EMBL/GenBank/DDBJ databases">
        <title>Draft genome sequence of Thalassospira profundimaris PR54-5.</title>
        <authorList>
            <person name="Lai Q."/>
            <person name="Shao Z."/>
        </authorList>
    </citation>
    <scope>NUCLEOTIDE SEQUENCE [LARGE SCALE GENOMIC DNA]</scope>
    <source>
        <strain evidence="1 2">PR54-5</strain>
    </source>
</reference>
<name>A0A367WM03_9PROT</name>
<comment type="caution">
    <text evidence="1">The sequence shown here is derived from an EMBL/GenBank/DDBJ whole genome shotgun (WGS) entry which is preliminary data.</text>
</comment>
<organism evidence="1 2">
    <name type="scientific">Thalassospira profundimaris</name>
    <dbReference type="NCBI Taxonomy" id="502049"/>
    <lineage>
        <taxon>Bacteria</taxon>
        <taxon>Pseudomonadati</taxon>
        <taxon>Pseudomonadota</taxon>
        <taxon>Alphaproteobacteria</taxon>
        <taxon>Rhodospirillales</taxon>
        <taxon>Thalassospiraceae</taxon>
        <taxon>Thalassospira</taxon>
    </lineage>
</organism>